<gene>
    <name evidence="2" type="ORF">ABL78_1706</name>
</gene>
<feature type="compositionally biased region" description="Polar residues" evidence="1">
    <location>
        <begin position="200"/>
        <end position="212"/>
    </location>
</feature>
<proteinExistence type="predicted"/>
<evidence type="ECO:0000313" key="2">
    <source>
        <dbReference type="EMBL" id="KPI89213.1"/>
    </source>
</evidence>
<evidence type="ECO:0000313" key="3">
    <source>
        <dbReference type="Proteomes" id="UP000038009"/>
    </source>
</evidence>
<dbReference type="EMBL" id="LJSK01000029">
    <property type="protein sequence ID" value="KPI89213.1"/>
    <property type="molecule type" value="Genomic_DNA"/>
</dbReference>
<evidence type="ECO:0000256" key="1">
    <source>
        <dbReference type="SAM" id="MobiDB-lite"/>
    </source>
</evidence>
<organism evidence="2 3">
    <name type="scientific">Leptomonas seymouri</name>
    <dbReference type="NCBI Taxonomy" id="5684"/>
    <lineage>
        <taxon>Eukaryota</taxon>
        <taxon>Discoba</taxon>
        <taxon>Euglenozoa</taxon>
        <taxon>Kinetoplastea</taxon>
        <taxon>Metakinetoplastina</taxon>
        <taxon>Trypanosomatida</taxon>
        <taxon>Trypanosomatidae</taxon>
        <taxon>Leishmaniinae</taxon>
        <taxon>Leptomonas</taxon>
    </lineage>
</organism>
<dbReference type="VEuPathDB" id="TriTrypDB:Lsey_0029_0330"/>
<dbReference type="AlphaFoldDB" id="A0A0N1IM86"/>
<comment type="caution">
    <text evidence="2">The sequence shown here is derived from an EMBL/GenBank/DDBJ whole genome shotgun (WGS) entry which is preliminary data.</text>
</comment>
<reference evidence="2 3" key="1">
    <citation type="journal article" date="2015" name="PLoS Pathog.">
        <title>Leptomonas seymouri: Adaptations to the Dixenous Life Cycle Analyzed by Genome Sequencing, Transcriptome Profiling and Co-infection with Leishmania donovani.</title>
        <authorList>
            <person name="Kraeva N."/>
            <person name="Butenko A."/>
            <person name="Hlavacova J."/>
            <person name="Kostygov A."/>
            <person name="Myskova J."/>
            <person name="Grybchuk D."/>
            <person name="Lestinova T."/>
            <person name="Votypka J."/>
            <person name="Volf P."/>
            <person name="Opperdoes F."/>
            <person name="Flegontov P."/>
            <person name="Lukes J."/>
            <person name="Yurchenko V."/>
        </authorList>
    </citation>
    <scope>NUCLEOTIDE SEQUENCE [LARGE SCALE GENOMIC DNA]</scope>
    <source>
        <strain evidence="2 3">ATCC 30220</strain>
    </source>
</reference>
<protein>
    <submittedName>
        <fullName evidence="2">Uncharacterized protein</fullName>
    </submittedName>
</protein>
<feature type="region of interest" description="Disordered" evidence="1">
    <location>
        <begin position="80"/>
        <end position="160"/>
    </location>
</feature>
<feature type="region of interest" description="Disordered" evidence="1">
    <location>
        <begin position="198"/>
        <end position="220"/>
    </location>
</feature>
<keyword evidence="3" id="KW-1185">Reference proteome</keyword>
<name>A0A0N1IM86_LEPSE</name>
<feature type="compositionally biased region" description="Low complexity" evidence="1">
    <location>
        <begin position="111"/>
        <end position="128"/>
    </location>
</feature>
<dbReference type="OMA" id="HLHEWIR"/>
<feature type="compositionally biased region" description="Basic residues" evidence="1">
    <location>
        <begin position="89"/>
        <end position="105"/>
    </location>
</feature>
<sequence>MLRRLSSAGGATVSTWRRVRQWPCESRGLQLLGQVAVQAAHCRMYGVGAPAVVVAERSDFAAPTMHTSRRHLWCSTLRCAPSQASPPPRGHRNSRHVSKHRKGSHRSGSEGSAKATTTQGGAASASSKSRQRKRGARAAEEVPVTEAEKDKRTTSQHQGEAADDLFKAAVAPASGSHDDAFDSDIRADTEGAPAAYVSASPESEQGVGQLQSEPGWGLESVNATTGKTALEELYDRNLSRIHSILEKPLPPMPQDGSVNPDFFVGFASYNYQLRDQYRAVIARELHVPVRAVRLSVAWSGRFNVKRFGRVQKVCGVCLDRAVVLHASEDANEDRGIDSTDAQASTDERNNTARVLASDDLPDALQQRIAALISAINANNREDLLQVQLFQASPPIPEVEFALSRQEHRLVYHLHEWIRRHVLQRVVAVVVYGMPPSPLPPQRSTKESTNTATMTASEGDVHRHYALWLQRASEASAAQYREVQSRWLRLFHRRKVVPAVLSLTELATGLAIAVVDGDVPGVGLEKAVGPSESEQIKQSDEEAVLLSGSVRDLLMDMASAAAACAAASTTAGGGKAVALATDMLAGATGTSGVTDKAQSRHVVRDLLLPRHTSSQGAEPLAHSWSLSAAAQQEAALRWVRLVFQALLLRETHSGQTATGTGGAASTATTTPTMAADVSLPALFSQGVYAGSRNEVAYLQHNRVAMDALLLHPHEISLKKKFMSRLRNGHLRPRMEEEAAALHYSSG</sequence>
<dbReference type="Proteomes" id="UP000038009">
    <property type="component" value="Unassembled WGS sequence"/>
</dbReference>
<accession>A0A0N1IM86</accession>
<dbReference type="OrthoDB" id="273523at2759"/>